<evidence type="ECO:0000313" key="3">
    <source>
        <dbReference type="Proteomes" id="UP000005297"/>
    </source>
</evidence>
<protein>
    <recommendedName>
        <fullName evidence="1">Gcp-like domain-containing protein</fullName>
    </recommendedName>
</protein>
<dbReference type="HOGENOM" id="CLU_1260182_0_0_0"/>
<accession>Q0F0W9</accession>
<dbReference type="NCBIfam" id="TIGR03725">
    <property type="entry name" value="T6A_YeaZ"/>
    <property type="match status" value="1"/>
</dbReference>
<dbReference type="SUPFAM" id="SSF53067">
    <property type="entry name" value="Actin-like ATPase domain"/>
    <property type="match status" value="1"/>
</dbReference>
<dbReference type="InterPro" id="IPR022496">
    <property type="entry name" value="T6A_TsaB"/>
</dbReference>
<dbReference type="Gene3D" id="3.30.420.40">
    <property type="match status" value="1"/>
</dbReference>
<sequence>MKQSMNILALDTATDITCACLHVNGHDYPAALDGGQRIRSTGIMPLLTGLLEQAGLEWKQLQLLAFSQGPGSFTGLRIGAATLAGINAGLHLPVLHLSSLAVTARQAAVTDQLWVVEDARAGEAFVGCYQDDAAVMPERCMQWQDIVSQLPPGRFVCHAEPPVAMPGWQRQPLLLDRATALGQQVQAVLPAQDKQCALPVYPAPAYMQLSQAERSAHAR</sequence>
<dbReference type="Pfam" id="PF00814">
    <property type="entry name" value="TsaD"/>
    <property type="match status" value="1"/>
</dbReference>
<feature type="domain" description="Gcp-like" evidence="1">
    <location>
        <begin position="41"/>
        <end position="129"/>
    </location>
</feature>
<reference evidence="2 3" key="1">
    <citation type="submission" date="2006-09" db="EMBL/GenBank/DDBJ databases">
        <authorList>
            <person name="Emerson D."/>
            <person name="Ferriera S."/>
            <person name="Johnson J."/>
            <person name="Kravitz S."/>
            <person name="Halpern A."/>
            <person name="Remington K."/>
            <person name="Beeson K."/>
            <person name="Tran B."/>
            <person name="Rogers Y.-H."/>
            <person name="Friedman R."/>
            <person name="Venter J.C."/>
        </authorList>
    </citation>
    <scope>NUCLEOTIDE SEQUENCE [LARGE SCALE GENOMIC DNA]</scope>
    <source>
        <strain evidence="2 3">PV-1</strain>
    </source>
</reference>
<organism evidence="2 3">
    <name type="scientific">Mariprofundus ferrooxydans PV-1</name>
    <dbReference type="NCBI Taxonomy" id="314345"/>
    <lineage>
        <taxon>Bacteria</taxon>
        <taxon>Pseudomonadati</taxon>
        <taxon>Pseudomonadota</taxon>
        <taxon>Candidatius Mariprofundia</taxon>
        <taxon>Mariprofundales</taxon>
        <taxon>Mariprofundaceae</taxon>
        <taxon>Mariprofundus</taxon>
    </lineage>
</organism>
<dbReference type="eggNOG" id="COG1214">
    <property type="taxonomic scope" value="Bacteria"/>
</dbReference>
<evidence type="ECO:0000259" key="1">
    <source>
        <dbReference type="Pfam" id="PF00814"/>
    </source>
</evidence>
<dbReference type="RefSeq" id="WP_009849885.1">
    <property type="nucleotide sequence ID" value="NZ_DS022294.1"/>
</dbReference>
<dbReference type="FunCoup" id="Q0F0W9">
    <property type="interactions" value="385"/>
</dbReference>
<evidence type="ECO:0000313" key="2">
    <source>
        <dbReference type="EMBL" id="EAU55422.1"/>
    </source>
</evidence>
<name>Q0F0W9_9PROT</name>
<dbReference type="InterPro" id="IPR000905">
    <property type="entry name" value="Gcp-like_dom"/>
</dbReference>
<comment type="caution">
    <text evidence="2">The sequence shown here is derived from an EMBL/GenBank/DDBJ whole genome shotgun (WGS) entry which is preliminary data.</text>
</comment>
<proteinExistence type="predicted"/>
<dbReference type="InterPro" id="IPR043129">
    <property type="entry name" value="ATPase_NBD"/>
</dbReference>
<dbReference type="Proteomes" id="UP000005297">
    <property type="component" value="Unassembled WGS sequence"/>
</dbReference>
<gene>
    <name evidence="2" type="ORF">SPV1_11836</name>
</gene>
<dbReference type="InParanoid" id="Q0F0W9"/>
<dbReference type="EMBL" id="AATS01000003">
    <property type="protein sequence ID" value="EAU55422.1"/>
    <property type="molecule type" value="Genomic_DNA"/>
</dbReference>
<dbReference type="STRING" id="314344.AL013_06750"/>
<keyword evidence="3" id="KW-1185">Reference proteome</keyword>
<dbReference type="OrthoDB" id="9782405at2"/>
<dbReference type="GO" id="GO:0002949">
    <property type="term" value="P:tRNA threonylcarbamoyladenosine modification"/>
    <property type="evidence" value="ECO:0007669"/>
    <property type="project" value="InterPro"/>
</dbReference>
<dbReference type="AlphaFoldDB" id="Q0F0W9"/>